<evidence type="ECO:0000313" key="5">
    <source>
        <dbReference type="EMBL" id="MBJ8337855.1"/>
    </source>
</evidence>
<keyword evidence="3" id="KW-0472">Membrane</keyword>
<evidence type="ECO:0000313" key="6">
    <source>
        <dbReference type="Proteomes" id="UP000655868"/>
    </source>
</evidence>
<feature type="transmembrane region" description="Helical" evidence="3">
    <location>
        <begin position="36"/>
        <end position="53"/>
    </location>
</feature>
<evidence type="ECO:0000256" key="2">
    <source>
        <dbReference type="SAM" id="MobiDB-lite"/>
    </source>
</evidence>
<dbReference type="Proteomes" id="UP000655868">
    <property type="component" value="Unassembled WGS sequence"/>
</dbReference>
<evidence type="ECO:0000259" key="4">
    <source>
        <dbReference type="Pfam" id="PF00892"/>
    </source>
</evidence>
<feature type="transmembrane region" description="Helical" evidence="3">
    <location>
        <begin position="200"/>
        <end position="221"/>
    </location>
</feature>
<feature type="transmembrane region" description="Helical" evidence="3">
    <location>
        <begin position="228"/>
        <end position="250"/>
    </location>
</feature>
<comment type="similarity">
    <text evidence="1">Belongs to the EamA transporter family.</text>
</comment>
<dbReference type="EMBL" id="JAEMNV010000001">
    <property type="protein sequence ID" value="MBJ8337855.1"/>
    <property type="molecule type" value="Genomic_DNA"/>
</dbReference>
<evidence type="ECO:0000256" key="3">
    <source>
        <dbReference type="SAM" id="Phobius"/>
    </source>
</evidence>
<keyword evidence="3" id="KW-1133">Transmembrane helix</keyword>
<accession>A0A934NMF4</accession>
<comment type="caution">
    <text evidence="5">The sequence shown here is derived from an EMBL/GenBank/DDBJ whole genome shotgun (WGS) entry which is preliminary data.</text>
</comment>
<feature type="transmembrane region" description="Helical" evidence="3">
    <location>
        <begin position="256"/>
        <end position="272"/>
    </location>
</feature>
<keyword evidence="6" id="KW-1185">Reference proteome</keyword>
<dbReference type="GO" id="GO:0016020">
    <property type="term" value="C:membrane"/>
    <property type="evidence" value="ECO:0007669"/>
    <property type="project" value="InterPro"/>
</dbReference>
<dbReference type="SUPFAM" id="SSF103481">
    <property type="entry name" value="Multidrug resistance efflux transporter EmrE"/>
    <property type="match status" value="2"/>
</dbReference>
<feature type="transmembrane region" description="Helical" evidence="3">
    <location>
        <begin position="171"/>
        <end position="194"/>
    </location>
</feature>
<proteinExistence type="inferred from homology"/>
<protein>
    <submittedName>
        <fullName evidence="5">EamA family transporter</fullName>
    </submittedName>
</protein>
<sequence length="298" mass="30606">MGQVKIPAPALAVSAMLAIQLGAALSTHLFDALTPAGAAWLRLSIAAALLMAITRPAIRSIPRRTLLSTLLLGTATGLMTLMFMEAIARIPLGTAVAIEFLGPLGVAAIRSHRRLALIWPALGLVGVVGLTQPWLGELDVVGLLFALAAAVGWGSYIMLTHRVGSQLDGFGGLAISLSVGAVVIAPFGIANAVGGLTPTLAAQSLGLAILVPLLPFTLELLALRRMPIAAFGTLMALEPGIATVLGLAILTQIPNPLQIAGIVLVISAGIGAQQANTSMERQTPGKNSRNEGLEPLFP</sequence>
<dbReference type="InterPro" id="IPR037185">
    <property type="entry name" value="EmrE-like"/>
</dbReference>
<dbReference type="AlphaFoldDB" id="A0A934NMF4"/>
<keyword evidence="3" id="KW-0812">Transmembrane</keyword>
<gene>
    <name evidence="5" type="ORF">JGU71_03055</name>
</gene>
<reference evidence="5" key="1">
    <citation type="submission" date="2020-12" db="EMBL/GenBank/DDBJ databases">
        <title>Antrihabitans popcorni sp. nov. and Antrihabitans auranticaus sp. nov., isolated from a larva cave.</title>
        <authorList>
            <person name="Lee S.D."/>
            <person name="Kim I.S."/>
        </authorList>
    </citation>
    <scope>NUCLEOTIDE SEQUENCE</scope>
    <source>
        <strain evidence="5">YC3-6</strain>
    </source>
</reference>
<feature type="transmembrane region" description="Helical" evidence="3">
    <location>
        <begin position="65"/>
        <end position="84"/>
    </location>
</feature>
<feature type="compositionally biased region" description="Polar residues" evidence="2">
    <location>
        <begin position="276"/>
        <end position="287"/>
    </location>
</feature>
<feature type="transmembrane region" description="Helical" evidence="3">
    <location>
        <begin position="116"/>
        <end position="135"/>
    </location>
</feature>
<organism evidence="5 6">
    <name type="scientific">Antrihabitans stalagmiti</name>
    <dbReference type="NCBI Taxonomy" id="2799499"/>
    <lineage>
        <taxon>Bacteria</taxon>
        <taxon>Bacillati</taxon>
        <taxon>Actinomycetota</taxon>
        <taxon>Actinomycetes</taxon>
        <taxon>Mycobacteriales</taxon>
        <taxon>Nocardiaceae</taxon>
        <taxon>Antrihabitans</taxon>
    </lineage>
</organism>
<feature type="transmembrane region" description="Helical" evidence="3">
    <location>
        <begin position="90"/>
        <end position="109"/>
    </location>
</feature>
<name>A0A934NMF4_9NOCA</name>
<feature type="domain" description="EamA" evidence="4">
    <location>
        <begin position="142"/>
        <end position="267"/>
    </location>
</feature>
<feature type="transmembrane region" description="Helical" evidence="3">
    <location>
        <begin position="141"/>
        <end position="159"/>
    </location>
</feature>
<feature type="region of interest" description="Disordered" evidence="2">
    <location>
        <begin position="276"/>
        <end position="298"/>
    </location>
</feature>
<evidence type="ECO:0000256" key="1">
    <source>
        <dbReference type="ARBA" id="ARBA00007362"/>
    </source>
</evidence>
<dbReference type="InterPro" id="IPR000620">
    <property type="entry name" value="EamA_dom"/>
</dbReference>
<dbReference type="Pfam" id="PF00892">
    <property type="entry name" value="EamA"/>
    <property type="match status" value="1"/>
</dbReference>